<dbReference type="Gene3D" id="1.10.238.260">
    <property type="match status" value="1"/>
</dbReference>
<dbReference type="OrthoDB" id="9803573at2"/>
<dbReference type="SUPFAM" id="SSF51569">
    <property type="entry name" value="Aldolase"/>
    <property type="match status" value="1"/>
</dbReference>
<comment type="similarity">
    <text evidence="2 7">Belongs to the alpha-IPM synthase/homocitrate synthase family.</text>
</comment>
<reference evidence="10 13" key="1">
    <citation type="submission" date="2016-08" db="EMBL/GenBank/DDBJ databases">
        <title>Candidatus Dactylopiibacterium carminicum genome sequence.</title>
        <authorList>
            <person name="Ramirez-Puebla S.T."/>
            <person name="Ormeno-Orrillo E."/>
            <person name="Vera-Ponce De Leon A."/>
            <person name="Luis L."/>
            <person name="Sanchez-Flores A."/>
            <person name="Monica R."/>
            <person name="Martinez-Romero E."/>
        </authorList>
    </citation>
    <scope>NUCLEOTIDE SEQUENCE [LARGE SCALE GENOMIC DNA]</scope>
    <source>
        <strain evidence="10">END1</strain>
    </source>
</reference>
<evidence type="ECO:0000313" key="13">
    <source>
        <dbReference type="Proteomes" id="UP000623509"/>
    </source>
</evidence>
<evidence type="ECO:0000313" key="10">
    <source>
        <dbReference type="EMBL" id="KAF7600188.1"/>
    </source>
</evidence>
<protein>
    <recommendedName>
        <fullName evidence="4 8">Homocitrate synthase</fullName>
        <ecNumber evidence="3 8">2.3.3.14</ecNumber>
    </recommendedName>
</protein>
<dbReference type="EC" id="2.3.3.14" evidence="3 8"/>
<name>A0A272EXF2_9RHOO</name>
<evidence type="ECO:0000256" key="8">
    <source>
        <dbReference type="RuleBase" id="RU367143"/>
    </source>
</evidence>
<dbReference type="PANTHER" id="PTHR42880:SF1">
    <property type="entry name" value="ISOPROPYLMALATE_HOMOCITRATE_CITRAMALATE SYNTHASE FAMILY PROTEIN"/>
    <property type="match status" value="1"/>
</dbReference>
<sequence length="379" mass="40421">MARAITINDTTLRDGEQTAGVAFNLEEKLAIARGLDAIGVRELEIGIPVMGEAERDGIRAVASLGLRARLMVWARLSQHDVAACAGLGAHLVDISAPASDQHIAGKLQRSHVWLLAQVHTQVQRARDLGLEVCVGLEDASRARPEFLAQVAEVAQRAGARRLRFADTLGILDPFATKRAIRALRRATDLEIEMHAHDDLGMATANSLAAVRAGATHVNTTVNGLGERAGNAALEEVVLGLQQCYGLKTGVALEQLGPVAELVAQASGRPIPVQKSVIGANVFTHEAGIHVDGLLKDPVNYQGFDPAIVGRSHRVVLGKHSGTRAVKSVFAALGRQIGDEEAGHLLGMVRHFVAREKRSPDESELMLLASGLRQACQSPY</sequence>
<dbReference type="EMBL" id="NMRN01000004">
    <property type="protein sequence ID" value="PAS94793.1"/>
    <property type="molecule type" value="Genomic_DNA"/>
</dbReference>
<evidence type="ECO:0000256" key="3">
    <source>
        <dbReference type="ARBA" id="ARBA00012974"/>
    </source>
</evidence>
<dbReference type="PROSITE" id="PS50991">
    <property type="entry name" value="PYR_CT"/>
    <property type="match status" value="1"/>
</dbReference>
<dbReference type="NCBIfam" id="TIGR02660">
    <property type="entry name" value="nifV_homocitr"/>
    <property type="match status" value="1"/>
</dbReference>
<dbReference type="GO" id="GO:0009399">
    <property type="term" value="P:nitrogen fixation"/>
    <property type="evidence" value="ECO:0007669"/>
    <property type="project" value="UniProtKB-UniRule"/>
</dbReference>
<organism evidence="11 12">
    <name type="scientific">Candidatus Dactylopiibacterium carminicum</name>
    <dbReference type="NCBI Taxonomy" id="857335"/>
    <lineage>
        <taxon>Bacteria</taxon>
        <taxon>Pseudomonadati</taxon>
        <taxon>Pseudomonadota</taxon>
        <taxon>Betaproteobacteria</taxon>
        <taxon>Rhodocyclales</taxon>
        <taxon>Rhodocyclaceae</taxon>
        <taxon>Candidatus Dactylopiibacterium</taxon>
    </lineage>
</organism>
<evidence type="ECO:0000256" key="1">
    <source>
        <dbReference type="ARBA" id="ARBA00003050"/>
    </source>
</evidence>
<dbReference type="PANTHER" id="PTHR42880">
    <property type="entry name" value="HOMOCITRATE SYNTHASE"/>
    <property type="match status" value="1"/>
</dbReference>
<evidence type="ECO:0000259" key="9">
    <source>
        <dbReference type="PROSITE" id="PS50991"/>
    </source>
</evidence>
<dbReference type="InterPro" id="IPR013785">
    <property type="entry name" value="Aldolase_TIM"/>
</dbReference>
<evidence type="ECO:0000256" key="5">
    <source>
        <dbReference type="ARBA" id="ARBA00022679"/>
    </source>
</evidence>
<dbReference type="Gene3D" id="3.20.20.70">
    <property type="entry name" value="Aldolase class I"/>
    <property type="match status" value="1"/>
</dbReference>
<accession>A0A272EXF2</accession>
<dbReference type="Pfam" id="PF00682">
    <property type="entry name" value="HMGL-like"/>
    <property type="match status" value="1"/>
</dbReference>
<evidence type="ECO:0000256" key="6">
    <source>
        <dbReference type="ARBA" id="ARBA00048019"/>
    </source>
</evidence>
<dbReference type="InterPro" id="IPR002034">
    <property type="entry name" value="AIPM/Hcit_synth_CS"/>
</dbReference>
<reference evidence="11 12" key="2">
    <citation type="submission" date="2017-07" db="EMBL/GenBank/DDBJ databases">
        <title>Candidatus Dactylopiibacterium carminicum, a nitrogen-fixing symbiont of the cochineal insect Dactylopius coccus and Dactylopius opuntiae (Hemiptera: Coccoidea: Dactylopiidae).</title>
        <authorList>
            <person name="Vera A."/>
        </authorList>
    </citation>
    <scope>NUCLEOTIDE SEQUENCE [LARGE SCALE GENOMIC DNA]</scope>
    <source>
        <strain evidence="11 12">NFDCM</strain>
    </source>
</reference>
<dbReference type="Proteomes" id="UP000623509">
    <property type="component" value="Unassembled WGS sequence"/>
</dbReference>
<dbReference type="Pfam" id="PF22617">
    <property type="entry name" value="HCS_D2"/>
    <property type="match status" value="1"/>
</dbReference>
<feature type="domain" description="Pyruvate carboxyltransferase" evidence="9">
    <location>
        <begin position="5"/>
        <end position="256"/>
    </location>
</feature>
<dbReference type="PROSITE" id="PS00815">
    <property type="entry name" value="AIPM_HOMOCIT_SYNTH_1"/>
    <property type="match status" value="1"/>
</dbReference>
<dbReference type="RefSeq" id="WP_095523588.1">
    <property type="nucleotide sequence ID" value="NZ_MDUX01000008.1"/>
</dbReference>
<dbReference type="CDD" id="cd07939">
    <property type="entry name" value="DRE_TIM_NifV"/>
    <property type="match status" value="1"/>
</dbReference>
<comment type="caution">
    <text evidence="11">The sequence shown here is derived from an EMBL/GenBank/DDBJ whole genome shotgun (WGS) entry which is preliminary data.</text>
</comment>
<dbReference type="GO" id="GO:0019752">
    <property type="term" value="P:carboxylic acid metabolic process"/>
    <property type="evidence" value="ECO:0007669"/>
    <property type="project" value="UniProtKB-UniRule"/>
</dbReference>
<evidence type="ECO:0000256" key="4">
    <source>
        <dbReference type="ARBA" id="ARBA00020735"/>
    </source>
</evidence>
<evidence type="ECO:0000313" key="12">
    <source>
        <dbReference type="Proteomes" id="UP000216107"/>
    </source>
</evidence>
<dbReference type="Proteomes" id="UP000216107">
    <property type="component" value="Unassembled WGS sequence"/>
</dbReference>
<comment type="function">
    <text evidence="1 8">This protein is a Fe-Mo-cofactor biosynthetic component.</text>
</comment>
<evidence type="ECO:0000256" key="7">
    <source>
        <dbReference type="RuleBase" id="RU003523"/>
    </source>
</evidence>
<gene>
    <name evidence="11" type="primary">nifV</name>
    <name evidence="10" type="ORF">BGI27_03805</name>
    <name evidence="11" type="ORF">CGU29_02500</name>
</gene>
<dbReference type="AlphaFoldDB" id="A0A272EXF2"/>
<keyword evidence="8" id="KW-0535">Nitrogen fixation</keyword>
<dbReference type="EMBL" id="MDUX01000008">
    <property type="protein sequence ID" value="KAF7600188.1"/>
    <property type="molecule type" value="Genomic_DNA"/>
</dbReference>
<dbReference type="GO" id="GO:0004410">
    <property type="term" value="F:homocitrate synthase activity"/>
    <property type="evidence" value="ECO:0007669"/>
    <property type="project" value="UniProtKB-UniRule"/>
</dbReference>
<keyword evidence="13" id="KW-1185">Reference proteome</keyword>
<comment type="catalytic activity">
    <reaction evidence="6 8">
        <text>acetyl-CoA + 2-oxoglutarate + H2O = (2R)-homocitrate + CoA + H(+)</text>
        <dbReference type="Rhea" id="RHEA:12929"/>
        <dbReference type="ChEBI" id="CHEBI:15377"/>
        <dbReference type="ChEBI" id="CHEBI:15378"/>
        <dbReference type="ChEBI" id="CHEBI:16810"/>
        <dbReference type="ChEBI" id="CHEBI:57287"/>
        <dbReference type="ChEBI" id="CHEBI:57288"/>
        <dbReference type="ChEBI" id="CHEBI:58884"/>
        <dbReference type="EC" id="2.3.3.14"/>
    </reaction>
</comment>
<evidence type="ECO:0000256" key="2">
    <source>
        <dbReference type="ARBA" id="ARBA00006154"/>
    </source>
</evidence>
<dbReference type="PROSITE" id="PS00816">
    <property type="entry name" value="AIPM_HOMOCIT_SYNTH_2"/>
    <property type="match status" value="1"/>
</dbReference>
<dbReference type="InterPro" id="IPR013477">
    <property type="entry name" value="NifV/FrbC"/>
</dbReference>
<keyword evidence="5 7" id="KW-0808">Transferase</keyword>
<dbReference type="InterPro" id="IPR000891">
    <property type="entry name" value="PYR_CT"/>
</dbReference>
<proteinExistence type="inferred from homology"/>
<dbReference type="InterPro" id="IPR054691">
    <property type="entry name" value="LeuA/HCS_post-cat"/>
</dbReference>
<evidence type="ECO:0000313" key="11">
    <source>
        <dbReference type="EMBL" id="PAS94793.1"/>
    </source>
</evidence>